<keyword evidence="1" id="KW-0949">S-adenosyl-L-methionine</keyword>
<keyword evidence="4" id="KW-0411">Iron-sulfur</keyword>
<dbReference type="SFLD" id="SFLDG01067">
    <property type="entry name" value="SPASM/twitch_domain_containing"/>
    <property type="match status" value="1"/>
</dbReference>
<dbReference type="SFLD" id="SFLDS00029">
    <property type="entry name" value="Radical_SAM"/>
    <property type="match status" value="1"/>
</dbReference>
<dbReference type="PANTHER" id="PTHR11228:SF27">
    <property type="entry name" value="GLYCYL-RADICAL ENZYME ACTIVATING ENZYME MJ1227-RELATED"/>
    <property type="match status" value="1"/>
</dbReference>
<organism evidence="6">
    <name type="scientific">bioreactor metagenome</name>
    <dbReference type="NCBI Taxonomy" id="1076179"/>
    <lineage>
        <taxon>unclassified sequences</taxon>
        <taxon>metagenomes</taxon>
        <taxon>ecological metagenomes</taxon>
    </lineage>
</organism>
<keyword evidence="6" id="KW-0456">Lyase</keyword>
<dbReference type="EC" id="4.3.99.3" evidence="6"/>
<evidence type="ECO:0000313" key="6">
    <source>
        <dbReference type="EMBL" id="MPM87746.1"/>
    </source>
</evidence>
<dbReference type="CDD" id="cd01335">
    <property type="entry name" value="Radical_SAM"/>
    <property type="match status" value="1"/>
</dbReference>
<dbReference type="InterPro" id="IPR007197">
    <property type="entry name" value="rSAM"/>
</dbReference>
<dbReference type="InterPro" id="IPR058240">
    <property type="entry name" value="rSAM_sf"/>
</dbReference>
<dbReference type="InterPro" id="IPR050377">
    <property type="entry name" value="Radical_SAM_PqqE_MftC-like"/>
</dbReference>
<gene>
    <name evidence="6" type="primary">queE_37</name>
    <name evidence="6" type="ORF">SDC9_134846</name>
</gene>
<dbReference type="SUPFAM" id="SSF102114">
    <property type="entry name" value="Radical SAM enzymes"/>
    <property type="match status" value="1"/>
</dbReference>
<protein>
    <submittedName>
        <fullName evidence="6">7-carboxy-7-deazaguanine synthase</fullName>
        <ecNumber evidence="6">4.3.99.3</ecNumber>
    </submittedName>
</protein>
<accession>A0A645DEF1</accession>
<reference evidence="6" key="1">
    <citation type="submission" date="2019-08" db="EMBL/GenBank/DDBJ databases">
        <authorList>
            <person name="Kucharzyk K."/>
            <person name="Murdoch R.W."/>
            <person name="Higgins S."/>
            <person name="Loffler F."/>
        </authorList>
    </citation>
    <scope>NUCLEOTIDE SEQUENCE</scope>
</reference>
<sequence>MDIRGIVKFSLLDFPGKVACIIFTSGCNFRCPFCHNPCLIFDPESQPQITETEFFHFLDRRLGKLDGVVITGGEPTLQPDLVEFCRRVKAMGFAVKLDTNGSNPKMIEQLVKENLIDAFGLDYKAPAARYPEVTRCGIPELAERVHSVIKLALAKKIPADVRTTVHRDLLSPEDLAAMRAELTALGVHDWTLQQFNPVEVLDDALTLRPTYSDSELLAFARSFPTGKTRLRGLRGIVMD</sequence>
<dbReference type="PROSITE" id="PS51918">
    <property type="entry name" value="RADICAL_SAM"/>
    <property type="match status" value="1"/>
</dbReference>
<evidence type="ECO:0000256" key="2">
    <source>
        <dbReference type="ARBA" id="ARBA00022723"/>
    </source>
</evidence>
<dbReference type="InterPro" id="IPR013785">
    <property type="entry name" value="Aldolase_TIM"/>
</dbReference>
<keyword evidence="3" id="KW-0408">Iron</keyword>
<dbReference type="PANTHER" id="PTHR11228">
    <property type="entry name" value="RADICAL SAM DOMAIN PROTEIN"/>
    <property type="match status" value="1"/>
</dbReference>
<feature type="domain" description="Radical SAM core" evidence="5">
    <location>
        <begin position="13"/>
        <end position="234"/>
    </location>
</feature>
<evidence type="ECO:0000256" key="4">
    <source>
        <dbReference type="ARBA" id="ARBA00023014"/>
    </source>
</evidence>
<dbReference type="GO" id="GO:0051536">
    <property type="term" value="F:iron-sulfur cluster binding"/>
    <property type="evidence" value="ECO:0007669"/>
    <property type="project" value="UniProtKB-KW"/>
</dbReference>
<dbReference type="AlphaFoldDB" id="A0A645DEF1"/>
<dbReference type="GO" id="GO:0016829">
    <property type="term" value="F:lyase activity"/>
    <property type="evidence" value="ECO:0007669"/>
    <property type="project" value="UniProtKB-KW"/>
</dbReference>
<keyword evidence="2" id="KW-0479">Metal-binding</keyword>
<dbReference type="Pfam" id="PF04055">
    <property type="entry name" value="Radical_SAM"/>
    <property type="match status" value="1"/>
</dbReference>
<evidence type="ECO:0000259" key="5">
    <source>
        <dbReference type="PROSITE" id="PS51918"/>
    </source>
</evidence>
<name>A0A645DEF1_9ZZZZ</name>
<dbReference type="GO" id="GO:0046872">
    <property type="term" value="F:metal ion binding"/>
    <property type="evidence" value="ECO:0007669"/>
    <property type="project" value="UniProtKB-KW"/>
</dbReference>
<dbReference type="Gene3D" id="3.20.20.70">
    <property type="entry name" value="Aldolase class I"/>
    <property type="match status" value="1"/>
</dbReference>
<comment type="caution">
    <text evidence="6">The sequence shown here is derived from an EMBL/GenBank/DDBJ whole genome shotgun (WGS) entry which is preliminary data.</text>
</comment>
<dbReference type="InterPro" id="IPR012840">
    <property type="entry name" value="NrdG2"/>
</dbReference>
<dbReference type="SFLD" id="SFLDG01094">
    <property type="entry name" value="Uncharacterised_Radical_SAM_Su"/>
    <property type="match status" value="1"/>
</dbReference>
<dbReference type="EMBL" id="VSSQ01035512">
    <property type="protein sequence ID" value="MPM87746.1"/>
    <property type="molecule type" value="Genomic_DNA"/>
</dbReference>
<proteinExistence type="predicted"/>
<evidence type="ECO:0000256" key="1">
    <source>
        <dbReference type="ARBA" id="ARBA00022691"/>
    </source>
</evidence>
<dbReference type="NCBIfam" id="TIGR02495">
    <property type="entry name" value="NrdG2"/>
    <property type="match status" value="1"/>
</dbReference>
<evidence type="ECO:0000256" key="3">
    <source>
        <dbReference type="ARBA" id="ARBA00023004"/>
    </source>
</evidence>